<dbReference type="Proteomes" id="UP001066276">
    <property type="component" value="Chromosome 4_1"/>
</dbReference>
<name>A0AAV7T8B9_PLEWA</name>
<feature type="region of interest" description="Disordered" evidence="1">
    <location>
        <begin position="1"/>
        <end position="28"/>
    </location>
</feature>
<feature type="region of interest" description="Disordered" evidence="1">
    <location>
        <begin position="42"/>
        <end position="98"/>
    </location>
</feature>
<proteinExistence type="predicted"/>
<protein>
    <submittedName>
        <fullName evidence="2">Uncharacterized protein</fullName>
    </submittedName>
</protein>
<organism evidence="2 3">
    <name type="scientific">Pleurodeles waltl</name>
    <name type="common">Iberian ribbed newt</name>
    <dbReference type="NCBI Taxonomy" id="8319"/>
    <lineage>
        <taxon>Eukaryota</taxon>
        <taxon>Metazoa</taxon>
        <taxon>Chordata</taxon>
        <taxon>Craniata</taxon>
        <taxon>Vertebrata</taxon>
        <taxon>Euteleostomi</taxon>
        <taxon>Amphibia</taxon>
        <taxon>Batrachia</taxon>
        <taxon>Caudata</taxon>
        <taxon>Salamandroidea</taxon>
        <taxon>Salamandridae</taxon>
        <taxon>Pleurodelinae</taxon>
        <taxon>Pleurodeles</taxon>
    </lineage>
</organism>
<evidence type="ECO:0000313" key="3">
    <source>
        <dbReference type="Proteomes" id="UP001066276"/>
    </source>
</evidence>
<gene>
    <name evidence="2" type="ORF">NDU88_004499</name>
</gene>
<sequence>MHAAPFRTQRSSSAAWRHQTAPLPSSLPLCQKNALRTSVCLWPRSDPRSDRQPRPAAPPWNWNRKRPSALRRHRSPPYVGPAQRPPGQQPVQHRAPDAADAPRCIAAVPLYGRQPSLCTWFLARKATPHQHLGL</sequence>
<comment type="caution">
    <text evidence="2">The sequence shown here is derived from an EMBL/GenBank/DDBJ whole genome shotgun (WGS) entry which is preliminary data.</text>
</comment>
<evidence type="ECO:0000313" key="2">
    <source>
        <dbReference type="EMBL" id="KAJ1172655.1"/>
    </source>
</evidence>
<reference evidence="2" key="1">
    <citation type="journal article" date="2022" name="bioRxiv">
        <title>Sequencing and chromosome-scale assembly of the giantPleurodeles waltlgenome.</title>
        <authorList>
            <person name="Brown T."/>
            <person name="Elewa A."/>
            <person name="Iarovenko S."/>
            <person name="Subramanian E."/>
            <person name="Araus A.J."/>
            <person name="Petzold A."/>
            <person name="Susuki M."/>
            <person name="Suzuki K.-i.T."/>
            <person name="Hayashi T."/>
            <person name="Toyoda A."/>
            <person name="Oliveira C."/>
            <person name="Osipova E."/>
            <person name="Leigh N.D."/>
            <person name="Simon A."/>
            <person name="Yun M.H."/>
        </authorList>
    </citation>
    <scope>NUCLEOTIDE SEQUENCE</scope>
    <source>
        <strain evidence="2">20211129_DDA</strain>
        <tissue evidence="2">Liver</tissue>
    </source>
</reference>
<evidence type="ECO:0000256" key="1">
    <source>
        <dbReference type="SAM" id="MobiDB-lite"/>
    </source>
</evidence>
<keyword evidence="3" id="KW-1185">Reference proteome</keyword>
<accession>A0AAV7T8B9</accession>
<dbReference type="EMBL" id="JANPWB010000007">
    <property type="protein sequence ID" value="KAJ1172655.1"/>
    <property type="molecule type" value="Genomic_DNA"/>
</dbReference>
<dbReference type="AlphaFoldDB" id="A0AAV7T8B9"/>
<feature type="compositionally biased region" description="Basic residues" evidence="1">
    <location>
        <begin position="63"/>
        <end position="75"/>
    </location>
</feature>